<feature type="compositionally biased region" description="Basic and acidic residues" evidence="8">
    <location>
        <begin position="1"/>
        <end position="10"/>
    </location>
</feature>
<reference evidence="11" key="4">
    <citation type="submission" date="2024-09" db="EMBL/GenBank/DDBJ databases">
        <authorList>
            <person name="Sun Q."/>
            <person name="Mori K."/>
        </authorList>
    </citation>
    <scope>NUCLEOTIDE SEQUENCE</scope>
    <source>
        <strain evidence="11">KCTC 62575</strain>
    </source>
</reference>
<reference evidence="14" key="3">
    <citation type="journal article" date="2019" name="Int. J. Syst. Evol. Microbiol.">
        <title>The Global Catalogue of Microorganisms (GCM) 10K type strain sequencing project: providing services to taxonomists for standard genome sequencing and annotation.</title>
        <authorList>
            <consortium name="The Broad Institute Genomics Platform"/>
            <consortium name="The Broad Institute Genome Sequencing Center for Infectious Disease"/>
            <person name="Wu L."/>
            <person name="Ma J."/>
        </authorList>
    </citation>
    <scope>NUCLEOTIDE SEQUENCE [LARGE SCALE GENOMIC DNA]</scope>
    <source>
        <strain evidence="14">KCTC 62575</strain>
    </source>
</reference>
<feature type="transmembrane region" description="Helical" evidence="9">
    <location>
        <begin position="295"/>
        <end position="320"/>
    </location>
</feature>
<proteinExistence type="predicted"/>
<dbReference type="OrthoDB" id="5297508at2"/>
<feature type="domain" description="Amino acid permease/ SLC12A" evidence="10">
    <location>
        <begin position="36"/>
        <end position="474"/>
    </location>
</feature>
<feature type="transmembrane region" description="Helical" evidence="9">
    <location>
        <begin position="261"/>
        <end position="283"/>
    </location>
</feature>
<evidence type="ECO:0000256" key="7">
    <source>
        <dbReference type="ARBA" id="ARBA00023136"/>
    </source>
</evidence>
<evidence type="ECO:0000256" key="9">
    <source>
        <dbReference type="SAM" id="Phobius"/>
    </source>
</evidence>
<dbReference type="Pfam" id="PF00324">
    <property type="entry name" value="AA_permease"/>
    <property type="match status" value="1"/>
</dbReference>
<keyword evidence="3" id="KW-1003">Cell membrane</keyword>
<feature type="region of interest" description="Disordered" evidence="8">
    <location>
        <begin position="1"/>
        <end position="21"/>
    </location>
</feature>
<feature type="transmembrane region" description="Helical" evidence="9">
    <location>
        <begin position="354"/>
        <end position="374"/>
    </location>
</feature>
<feature type="transmembrane region" description="Helical" evidence="9">
    <location>
        <begin position="175"/>
        <end position="198"/>
    </location>
</feature>
<evidence type="ECO:0000256" key="6">
    <source>
        <dbReference type="ARBA" id="ARBA00022989"/>
    </source>
</evidence>
<dbReference type="Gene3D" id="1.20.1740.10">
    <property type="entry name" value="Amino acid/polyamine transporter I"/>
    <property type="match status" value="1"/>
</dbReference>
<evidence type="ECO:0000256" key="1">
    <source>
        <dbReference type="ARBA" id="ARBA00004651"/>
    </source>
</evidence>
<feature type="transmembrane region" description="Helical" evidence="9">
    <location>
        <begin position="218"/>
        <end position="240"/>
    </location>
</feature>
<dbReference type="Proteomes" id="UP000240957">
    <property type="component" value="Unassembled WGS sequence"/>
</dbReference>
<evidence type="ECO:0000256" key="2">
    <source>
        <dbReference type="ARBA" id="ARBA00022448"/>
    </source>
</evidence>
<dbReference type="EMBL" id="JBHRSF010000021">
    <property type="protein sequence ID" value="MFC2995349.1"/>
    <property type="molecule type" value="Genomic_DNA"/>
</dbReference>
<evidence type="ECO:0000256" key="4">
    <source>
        <dbReference type="ARBA" id="ARBA00022692"/>
    </source>
</evidence>
<feature type="transmembrane region" description="Helical" evidence="9">
    <location>
        <begin position="418"/>
        <end position="443"/>
    </location>
</feature>
<dbReference type="InterPro" id="IPR004841">
    <property type="entry name" value="AA-permease/SLC12A_dom"/>
</dbReference>
<keyword evidence="7 9" id="KW-0472">Membrane</keyword>
<dbReference type="PANTHER" id="PTHR43495">
    <property type="entry name" value="GABA PERMEASE"/>
    <property type="match status" value="1"/>
</dbReference>
<comment type="caution">
    <text evidence="12">The sequence shown here is derived from an EMBL/GenBank/DDBJ whole genome shotgun (WGS) entry which is preliminary data.</text>
</comment>
<dbReference type="PIRSF" id="PIRSF006060">
    <property type="entry name" value="AA_transporter"/>
    <property type="match status" value="1"/>
</dbReference>
<evidence type="ECO:0000313" key="13">
    <source>
        <dbReference type="Proteomes" id="UP000240957"/>
    </source>
</evidence>
<comment type="subcellular location">
    <subcellularLocation>
        <location evidence="1">Cell membrane</location>
        <topology evidence="1">Multi-pass membrane protein</topology>
    </subcellularLocation>
</comment>
<evidence type="ECO:0000256" key="8">
    <source>
        <dbReference type="SAM" id="MobiDB-lite"/>
    </source>
</evidence>
<evidence type="ECO:0000313" key="11">
    <source>
        <dbReference type="EMBL" id="MFC2995349.1"/>
    </source>
</evidence>
<keyword evidence="4 9" id="KW-0812">Transmembrane</keyword>
<feature type="transmembrane region" description="Helical" evidence="9">
    <location>
        <begin position="66"/>
        <end position="84"/>
    </location>
</feature>
<feature type="transmembrane region" description="Helical" evidence="9">
    <location>
        <begin position="449"/>
        <end position="466"/>
    </location>
</feature>
<feature type="transmembrane region" description="Helical" evidence="9">
    <location>
        <begin position="37"/>
        <end position="54"/>
    </location>
</feature>
<dbReference type="PANTHER" id="PTHR43495:SF2">
    <property type="entry name" value="D-SERINE_D-ALANINE_GLYCINE TRANSPORTER"/>
    <property type="match status" value="1"/>
</dbReference>
<evidence type="ECO:0000256" key="5">
    <source>
        <dbReference type="ARBA" id="ARBA00022970"/>
    </source>
</evidence>
<gene>
    <name evidence="11" type="ORF">ACFODO_08725</name>
    <name evidence="12" type="ORF">C9E89_015800</name>
</gene>
<feature type="transmembrane region" description="Helical" evidence="9">
    <location>
        <begin position="144"/>
        <end position="163"/>
    </location>
</feature>
<dbReference type="GO" id="GO:0006865">
    <property type="term" value="P:amino acid transport"/>
    <property type="evidence" value="ECO:0007669"/>
    <property type="project" value="UniProtKB-KW"/>
</dbReference>
<dbReference type="FunFam" id="1.20.1740.10:FF:000001">
    <property type="entry name" value="Amino acid permease"/>
    <property type="match status" value="1"/>
</dbReference>
<name>A0A371YM43_9GAMM</name>
<dbReference type="RefSeq" id="WP_107009300.1">
    <property type="nucleotide sequence ID" value="NZ_JBHRSF010000021.1"/>
</dbReference>
<evidence type="ECO:0000313" key="14">
    <source>
        <dbReference type="Proteomes" id="UP001595455"/>
    </source>
</evidence>
<dbReference type="AlphaFoldDB" id="A0A371YM43"/>
<keyword evidence="14" id="KW-1185">Reference proteome</keyword>
<protein>
    <submittedName>
        <fullName evidence="12">Amino acid permease</fullName>
    </submittedName>
</protein>
<evidence type="ECO:0000256" key="3">
    <source>
        <dbReference type="ARBA" id="ARBA00022475"/>
    </source>
</evidence>
<dbReference type="EMBL" id="PYIX02000031">
    <property type="protein sequence ID" value="RFC82543.1"/>
    <property type="molecule type" value="Genomic_DNA"/>
</dbReference>
<accession>A0A371YM43</accession>
<dbReference type="GO" id="GO:0005886">
    <property type="term" value="C:plasma membrane"/>
    <property type="evidence" value="ECO:0007669"/>
    <property type="project" value="UniProtKB-SubCell"/>
</dbReference>
<sequence>MQKNDSKPFLEGDLLGGNHISPEEEDKLQRSLTNRHIQMIAIGGAIGTGLFMGSGKTLSVSGTSVLFTYLIIGFFLFFVMRAMGEILLSNLNHKTFADFVTAYVGPGAGYFIGWSYWLNWVVTAIADVIIIGGYMQFWYPDLPVWIPAFTSIIILTLLNFIVVKTFGEVEFWLSLIKIFAIIAFLVVGLYLVSTSFVSPSGVTASVSHLFEKESFLPHGLAGFLAGFQIAVFAFTGIELVGTTAAETKNPHQALPRAINSIPLRIVLFYICALAFIICVTSWSKIAPDKSPFVEMFTLIGLPIAAGLVNFVVATSALSSANSGIFATSRMLYGLSLEKDAPTIFSKLSKSKVPLNSLMFSMICVVIGTSILFLVPNVMTAFTIVTAFISILCIFTFAMIIVAYIAYRKKSPELHAASLYKMPGGLFMAWSTLIFLIFVVVVLAFDHDTMISLVASPIWFIGLYFGYKFKLKKIRKNQEKESPVSEVETLSSN</sequence>
<evidence type="ECO:0000259" key="10">
    <source>
        <dbReference type="Pfam" id="PF00324"/>
    </source>
</evidence>
<keyword evidence="2" id="KW-0813">Transport</keyword>
<keyword evidence="6 9" id="KW-1133">Transmembrane helix</keyword>
<evidence type="ECO:0000313" key="12">
    <source>
        <dbReference type="EMBL" id="RFC82543.1"/>
    </source>
</evidence>
<reference evidence="12 13" key="2">
    <citation type="submission" date="2018-08" db="EMBL/GenBank/DDBJ databases">
        <title>The draft genome of Acinetobacter sichuanensis strain WCHAc060041.</title>
        <authorList>
            <person name="Qin J."/>
            <person name="Feng Y."/>
            <person name="Zong Z."/>
        </authorList>
    </citation>
    <scope>NUCLEOTIDE SEQUENCE [LARGE SCALE GENOMIC DNA]</scope>
    <source>
        <strain evidence="12 13">WCHAc060041</strain>
    </source>
</reference>
<feature type="transmembrane region" description="Helical" evidence="9">
    <location>
        <begin position="117"/>
        <end position="138"/>
    </location>
</feature>
<dbReference type="Proteomes" id="UP001595455">
    <property type="component" value="Unassembled WGS sequence"/>
</dbReference>
<reference evidence="11" key="1">
    <citation type="journal article" date="2014" name="Int. J. Syst. Evol. Microbiol.">
        <title>Complete genome of a new Firmicutes species belonging to the dominant human colonic microbiota ('Ruminococcus bicirculans') reveals two chromosomes and a selective capacity to utilize plant glucans.</title>
        <authorList>
            <consortium name="NISC Comparative Sequencing Program"/>
            <person name="Wegmann U."/>
            <person name="Louis P."/>
            <person name="Goesmann A."/>
            <person name="Henrissat B."/>
            <person name="Duncan S.H."/>
            <person name="Flint H.J."/>
        </authorList>
    </citation>
    <scope>NUCLEOTIDE SEQUENCE</scope>
    <source>
        <strain evidence="11">KCTC 62575</strain>
    </source>
</reference>
<organism evidence="12 13">
    <name type="scientific">Acinetobacter sichuanensis</name>
    <dbReference type="NCBI Taxonomy" id="2136183"/>
    <lineage>
        <taxon>Bacteria</taxon>
        <taxon>Pseudomonadati</taxon>
        <taxon>Pseudomonadota</taxon>
        <taxon>Gammaproteobacteria</taxon>
        <taxon>Moraxellales</taxon>
        <taxon>Moraxellaceae</taxon>
        <taxon>Acinetobacter</taxon>
    </lineage>
</organism>
<keyword evidence="5" id="KW-0029">Amino-acid transport</keyword>
<feature type="transmembrane region" description="Helical" evidence="9">
    <location>
        <begin position="380"/>
        <end position="406"/>
    </location>
</feature>
<dbReference type="GO" id="GO:0055085">
    <property type="term" value="P:transmembrane transport"/>
    <property type="evidence" value="ECO:0007669"/>
    <property type="project" value="InterPro"/>
</dbReference>